<name>A0A8T1WQ01_9STRA</name>
<dbReference type="Proteomes" id="UP000693981">
    <property type="component" value="Unassembled WGS sequence"/>
</dbReference>
<evidence type="ECO:0000313" key="3">
    <source>
        <dbReference type="Proteomes" id="UP000693981"/>
    </source>
</evidence>
<evidence type="ECO:0000256" key="1">
    <source>
        <dbReference type="SAM" id="MobiDB-lite"/>
    </source>
</evidence>
<comment type="caution">
    <text evidence="2">The sequence shown here is derived from an EMBL/GenBank/DDBJ whole genome shotgun (WGS) entry which is preliminary data.</text>
</comment>
<proteinExistence type="predicted"/>
<dbReference type="AlphaFoldDB" id="A0A8T1WQ01"/>
<evidence type="ECO:0000313" key="2">
    <source>
        <dbReference type="EMBL" id="KAG7395516.1"/>
    </source>
</evidence>
<sequence>MRKGWGGFTKERSAAAPVTRAPISEKRKVNPNATKTPMSLLPKGVSRETQAKTALLKPTTSSVKKKKPMKHGDDTANKAVDSRSDLMSAVACGGVVGDPGLATFGAKCAVSDSEDCVDAEYRPRICPAQRPINEEKEEDLAGKLVCNLSDDEDEDFAIRAHAIQTFTDRMTVEREQIRNRLLDVHAEVSENLLDAITGLLAEEGGIGIDKLNVDINIDMDSSEITSATHAET</sequence>
<keyword evidence="3" id="KW-1185">Reference proteome</keyword>
<accession>A0A8T1WQ01</accession>
<protein>
    <submittedName>
        <fullName evidence="2">Uncharacterized protein</fullName>
    </submittedName>
</protein>
<dbReference type="OrthoDB" id="115033at2759"/>
<feature type="region of interest" description="Disordered" evidence="1">
    <location>
        <begin position="1"/>
        <end position="77"/>
    </location>
</feature>
<reference evidence="2" key="1">
    <citation type="submission" date="2021-02" db="EMBL/GenBank/DDBJ databases">
        <authorList>
            <person name="Palmer J.M."/>
        </authorList>
    </citation>
    <scope>NUCLEOTIDE SEQUENCE</scope>
    <source>
        <strain evidence="2">SCRP23</strain>
    </source>
</reference>
<gene>
    <name evidence="2" type="ORF">PHYBOEH_003656</name>
</gene>
<organism evidence="2 3">
    <name type="scientific">Phytophthora boehmeriae</name>
    <dbReference type="NCBI Taxonomy" id="109152"/>
    <lineage>
        <taxon>Eukaryota</taxon>
        <taxon>Sar</taxon>
        <taxon>Stramenopiles</taxon>
        <taxon>Oomycota</taxon>
        <taxon>Peronosporomycetes</taxon>
        <taxon>Peronosporales</taxon>
        <taxon>Peronosporaceae</taxon>
        <taxon>Phytophthora</taxon>
    </lineage>
</organism>
<dbReference type="EMBL" id="JAGDFL010000202">
    <property type="protein sequence ID" value="KAG7395516.1"/>
    <property type="molecule type" value="Genomic_DNA"/>
</dbReference>